<dbReference type="RefSeq" id="WP_168658980.1">
    <property type="nucleotide sequence ID" value="NZ_CP051180.1"/>
</dbReference>
<evidence type="ECO:0000313" key="2">
    <source>
        <dbReference type="EMBL" id="QIZ75719.1"/>
    </source>
</evidence>
<dbReference type="Pfam" id="PF00300">
    <property type="entry name" value="His_Phos_1"/>
    <property type="match status" value="1"/>
</dbReference>
<dbReference type="EMBL" id="CP051180">
    <property type="protein sequence ID" value="QIZ75719.1"/>
    <property type="molecule type" value="Genomic_DNA"/>
</dbReference>
<dbReference type="Proteomes" id="UP000501602">
    <property type="component" value="Chromosome"/>
</dbReference>
<gene>
    <name evidence="2" type="ORF">HER31_01675</name>
</gene>
<protein>
    <submittedName>
        <fullName evidence="2">Histidine phosphatase family protein</fullName>
    </submittedName>
</protein>
<proteinExistence type="predicted"/>
<feature type="chain" id="PRO_5026262204" evidence="1">
    <location>
        <begin position="26"/>
        <end position="181"/>
    </location>
</feature>
<dbReference type="InterPro" id="IPR029033">
    <property type="entry name" value="His_PPase_superfam"/>
</dbReference>
<feature type="signal peptide" evidence="1">
    <location>
        <begin position="1"/>
        <end position="25"/>
    </location>
</feature>
<sequence length="181" mass="19573">MTLTQAFAITITALLLVATAAQSQANNSFELFLVRHAETNKQSPDDSDPPLHRCGVIRANNLQQAMASAQINAVYSSDYQRTQATAAPTANSLGLTIQSYDPRQLAQFAQVLLSLRQNALVVGHSNTTPALARLLTTEAVAPIGEDQFNQLYKVTVSGASIQLEQLQQQQLHCQDLVSPSL</sequence>
<accession>A0A6H1UAR3</accession>
<dbReference type="CDD" id="cd07067">
    <property type="entry name" value="HP_PGM_like"/>
    <property type="match status" value="1"/>
</dbReference>
<evidence type="ECO:0000256" key="1">
    <source>
        <dbReference type="SAM" id="SignalP"/>
    </source>
</evidence>
<keyword evidence="3" id="KW-1185">Reference proteome</keyword>
<evidence type="ECO:0000313" key="3">
    <source>
        <dbReference type="Proteomes" id="UP000501602"/>
    </source>
</evidence>
<reference evidence="2 3" key="1">
    <citation type="submission" date="2020-04" db="EMBL/GenBank/DDBJ databases">
        <title>Ferrimonas sp. S7 isolated from sea water.</title>
        <authorList>
            <person name="Bae S.S."/>
            <person name="Baek K."/>
        </authorList>
    </citation>
    <scope>NUCLEOTIDE SEQUENCE [LARGE SCALE GENOMIC DNA]</scope>
    <source>
        <strain evidence="2 3">S7</strain>
    </source>
</reference>
<dbReference type="SUPFAM" id="SSF53254">
    <property type="entry name" value="Phosphoglycerate mutase-like"/>
    <property type="match status" value="1"/>
</dbReference>
<dbReference type="KEGG" id="fes:HER31_01675"/>
<dbReference type="AlphaFoldDB" id="A0A6H1UAR3"/>
<name>A0A6H1UAR3_9GAMM</name>
<keyword evidence="1" id="KW-0732">Signal</keyword>
<dbReference type="Gene3D" id="3.40.50.1240">
    <property type="entry name" value="Phosphoglycerate mutase-like"/>
    <property type="match status" value="1"/>
</dbReference>
<organism evidence="2 3">
    <name type="scientific">Ferrimonas lipolytica</name>
    <dbReference type="NCBI Taxonomy" id="2724191"/>
    <lineage>
        <taxon>Bacteria</taxon>
        <taxon>Pseudomonadati</taxon>
        <taxon>Pseudomonadota</taxon>
        <taxon>Gammaproteobacteria</taxon>
        <taxon>Alteromonadales</taxon>
        <taxon>Ferrimonadaceae</taxon>
        <taxon>Ferrimonas</taxon>
    </lineage>
</organism>
<dbReference type="InterPro" id="IPR013078">
    <property type="entry name" value="His_Pase_superF_clade-1"/>
</dbReference>